<dbReference type="InterPro" id="IPR017441">
    <property type="entry name" value="Protein_kinase_ATP_BS"/>
</dbReference>
<dbReference type="PROSITE" id="PS50908">
    <property type="entry name" value="RWD"/>
    <property type="match status" value="1"/>
</dbReference>
<evidence type="ECO:0000256" key="4">
    <source>
        <dbReference type="ARBA" id="ARBA00022741"/>
    </source>
</evidence>
<evidence type="ECO:0000256" key="11">
    <source>
        <dbReference type="SAM" id="MobiDB-lite"/>
    </source>
</evidence>
<dbReference type="GO" id="GO:0005829">
    <property type="term" value="C:cytosol"/>
    <property type="evidence" value="ECO:0007669"/>
    <property type="project" value="TreeGrafter"/>
</dbReference>
<feature type="domain" description="RWD" evidence="13">
    <location>
        <begin position="24"/>
        <end position="130"/>
    </location>
</feature>
<evidence type="ECO:0000256" key="2">
    <source>
        <dbReference type="ARBA" id="ARBA00022527"/>
    </source>
</evidence>
<proteinExistence type="inferred from homology"/>
<feature type="compositionally biased region" description="Acidic residues" evidence="11">
    <location>
        <begin position="137"/>
        <end position="150"/>
    </location>
</feature>
<evidence type="ECO:0000256" key="10">
    <source>
        <dbReference type="PROSITE-ProRule" id="PRU10141"/>
    </source>
</evidence>
<dbReference type="Pfam" id="PF00069">
    <property type="entry name" value="Pkinase"/>
    <property type="match status" value="2"/>
</dbReference>
<feature type="region of interest" description="Disordered" evidence="11">
    <location>
        <begin position="294"/>
        <end position="316"/>
    </location>
</feature>
<evidence type="ECO:0000256" key="6">
    <source>
        <dbReference type="ARBA" id="ARBA00022840"/>
    </source>
</evidence>
<evidence type="ECO:0000256" key="3">
    <source>
        <dbReference type="ARBA" id="ARBA00022679"/>
    </source>
</evidence>
<dbReference type="InterPro" id="IPR045864">
    <property type="entry name" value="aa-tRNA-synth_II/BPL/LPL"/>
</dbReference>
<evidence type="ECO:0000256" key="8">
    <source>
        <dbReference type="ARBA" id="ARBA00047899"/>
    </source>
</evidence>
<comment type="catalytic activity">
    <reaction evidence="8">
        <text>L-threonyl-[protein] + ATP = O-phospho-L-threonyl-[protein] + ADP + H(+)</text>
        <dbReference type="Rhea" id="RHEA:46608"/>
        <dbReference type="Rhea" id="RHEA-COMP:11060"/>
        <dbReference type="Rhea" id="RHEA-COMP:11605"/>
        <dbReference type="ChEBI" id="CHEBI:15378"/>
        <dbReference type="ChEBI" id="CHEBI:30013"/>
        <dbReference type="ChEBI" id="CHEBI:30616"/>
        <dbReference type="ChEBI" id="CHEBI:61977"/>
        <dbReference type="ChEBI" id="CHEBI:456216"/>
        <dbReference type="EC" id="2.7.11.1"/>
    </reaction>
</comment>
<feature type="region of interest" description="Disordered" evidence="11">
    <location>
        <begin position="1224"/>
        <end position="1263"/>
    </location>
</feature>
<dbReference type="InterPro" id="IPR006575">
    <property type="entry name" value="RWD_dom"/>
</dbReference>
<dbReference type="InterPro" id="IPR008271">
    <property type="entry name" value="Ser/Thr_kinase_AS"/>
</dbReference>
<comment type="caution">
    <text evidence="14">The sequence shown here is derived from an EMBL/GenBank/DDBJ whole genome shotgun (WGS) entry which is preliminary data.</text>
</comment>
<dbReference type="PROSITE" id="PS00107">
    <property type="entry name" value="PROTEIN_KINASE_ATP"/>
    <property type="match status" value="1"/>
</dbReference>
<dbReference type="Gene3D" id="3.40.50.800">
    <property type="entry name" value="Anticodon-binding domain"/>
    <property type="match status" value="1"/>
</dbReference>
<keyword evidence="3" id="KW-0808">Transferase</keyword>
<feature type="region of interest" description="Disordered" evidence="11">
    <location>
        <begin position="132"/>
        <end position="182"/>
    </location>
</feature>
<keyword evidence="4 10" id="KW-0547">Nucleotide-binding</keyword>
<evidence type="ECO:0000256" key="5">
    <source>
        <dbReference type="ARBA" id="ARBA00022777"/>
    </source>
</evidence>
<feature type="region of interest" description="Disordered" evidence="11">
    <location>
        <begin position="219"/>
        <end position="243"/>
    </location>
</feature>
<name>A0AAD9IKG2_PROWI</name>
<feature type="compositionally biased region" description="Polar residues" evidence="11">
    <location>
        <begin position="387"/>
        <end position="398"/>
    </location>
</feature>
<keyword evidence="5" id="KW-0418">Kinase</keyword>
<keyword evidence="6 10" id="KW-0067">ATP-binding</keyword>
<dbReference type="InterPro" id="IPR036621">
    <property type="entry name" value="Anticodon-bd_dom_sf"/>
</dbReference>
<keyword evidence="15" id="KW-1185">Reference proteome</keyword>
<feature type="compositionally biased region" description="Basic and acidic residues" evidence="11">
    <location>
        <begin position="1235"/>
        <end position="1254"/>
    </location>
</feature>
<dbReference type="SMART" id="SM00220">
    <property type="entry name" value="S_TKc"/>
    <property type="match status" value="1"/>
</dbReference>
<feature type="binding site" evidence="10">
    <location>
        <position position="465"/>
    </location>
    <ligand>
        <name>ATP</name>
        <dbReference type="ChEBI" id="CHEBI:30616"/>
    </ligand>
</feature>
<evidence type="ECO:0000313" key="15">
    <source>
        <dbReference type="Proteomes" id="UP001255856"/>
    </source>
</evidence>
<dbReference type="CDD" id="cd14046">
    <property type="entry name" value="STKc_EIF2AK4_GCN2_rpt2"/>
    <property type="match status" value="1"/>
</dbReference>
<keyword evidence="2" id="KW-0723">Serine/threonine-protein kinase</keyword>
<dbReference type="GO" id="GO:0004694">
    <property type="term" value="F:eukaryotic translation initiation factor 2alpha kinase activity"/>
    <property type="evidence" value="ECO:0007669"/>
    <property type="project" value="TreeGrafter"/>
</dbReference>
<dbReference type="CDD" id="cd23823">
    <property type="entry name" value="RWD_GCN2"/>
    <property type="match status" value="1"/>
</dbReference>
<dbReference type="GO" id="GO:0005634">
    <property type="term" value="C:nucleus"/>
    <property type="evidence" value="ECO:0007669"/>
    <property type="project" value="TreeGrafter"/>
</dbReference>
<feature type="region of interest" description="Disordered" evidence="11">
    <location>
        <begin position="514"/>
        <end position="576"/>
    </location>
</feature>
<evidence type="ECO:0000256" key="1">
    <source>
        <dbReference type="ARBA" id="ARBA00012513"/>
    </source>
</evidence>
<feature type="compositionally biased region" description="Acidic residues" evidence="11">
    <location>
        <begin position="304"/>
        <end position="316"/>
    </location>
</feature>
<evidence type="ECO:0000259" key="13">
    <source>
        <dbReference type="PROSITE" id="PS50908"/>
    </source>
</evidence>
<feature type="compositionally biased region" description="Basic residues" evidence="11">
    <location>
        <begin position="1224"/>
        <end position="1234"/>
    </location>
</feature>
<dbReference type="InterPro" id="IPR000719">
    <property type="entry name" value="Prot_kinase_dom"/>
</dbReference>
<sequence>MAKKKKAKNRAPKSRATVPAEAADELLALQAIYGDELEVLADNKSFALLIVPHPGDGGENRVSLRLVLSHPAGYPREPLEVRAKDLRGLNQAQVRPVLDELRRVAAQQARRDNVAGFEVIQAAEQALQVLNGSQADEASEGDDESDEASDGLDGGRASPPTLKDDARARSASPPAGVEEALGSGSLEGQDWAHGGFFLDDLFEGGWDDPAIAAAPIAPPARAPERAPPLHSLPSPEAVLERRSLSSARPEAALSASGAPLALEASRTNSMLAGIRSGISALGRALLPAPLRRLAEDGSGSASEGESDSSEEAEASEELDRDLLIGHLLTLTTSGADLGAVLRMLQAERLIPRWVAWLLLHRPDLFEVALRRLAGRALRRAPDGPEASASSYSDPTSGSLAVPPQLERFWRRTAAGTGAAAGPGGPALAASRYRADFVELRPLGRGAFGLVVAATNRMDGRVYAIKRIALDAQTPTAHARIMREVTTLSRLQHPHVVRYFQAWIEGEAGDALARAEGDESSAWTFSGPEPRSGRCNPLPAVPEASGEGASDTTSADGTERGGGAGAAEPAWWEDLTGPSTTVVSSTVASRGPRRPHQTLYIQMEYCTRTLRDVLDAGPLQDCDRWRVLRQILGGLAYIHDQGIIHRDLKPANIFYDAKGEIKLGDFGLAKLAGSDQASEPVEPLAGASSAGAAKCAGAEHTTQVGTSFYISPEIADGWASYDERVDSYSLGILTFELWHPFSTGMERAILLRDLREHGVMPAEFEAANPQVCRLIHWMLQRNPSDRPTARQVLVSDLMPATVGDEQLSDLLRSLPENPATQRRVVDALFALSAEQQRAAGPADMAGAPLPLDMHAYSEVTGTLASVFSLSGAVRQMSRELGSEVGDDDLAAVRLLSARGERVALRHDLRGRLCGLGARPPRQVAMADLDIVGAPPRDRAEALLPLAEAGALVSAALAALPSGLGHELRVGHTGLLSLALRHAGVPADLRAAALRLLATATAASPRDPASRSARWPAVRAGLEGLGLPADAAARCRQLLVLGGGEPEAALHWLRATLGHLLPRDAGSPLDEVEDLLRLLGEAGAPAGACVVDALMPPQGDQFAGALLRWHARGALVAAGGRAAASLPGLARLSDAEALVASRGGGGMLRERLALLRALREAGVAAETLRATAPSLTLQYDYAATRGIPALIILHAASYGADNHVQVKCRLCRSEESVAAADVAAHLRQHARQHHGQRTHEPGGEEERAGYLTWRERERRRKSRGG</sequence>
<dbReference type="InterPro" id="IPR016135">
    <property type="entry name" value="UBQ-conjugating_enzyme/RWD"/>
</dbReference>
<dbReference type="SUPFAM" id="SSF54495">
    <property type="entry name" value="UBC-like"/>
    <property type="match status" value="1"/>
</dbReference>
<evidence type="ECO:0000256" key="7">
    <source>
        <dbReference type="ARBA" id="ARBA00037982"/>
    </source>
</evidence>
<feature type="domain" description="Protein kinase" evidence="12">
    <location>
        <begin position="436"/>
        <end position="797"/>
    </location>
</feature>
<dbReference type="PROSITE" id="PS50011">
    <property type="entry name" value="PROTEIN_KINASE_DOM"/>
    <property type="match status" value="1"/>
</dbReference>
<dbReference type="SMART" id="SM00591">
    <property type="entry name" value="RWD"/>
    <property type="match status" value="1"/>
</dbReference>
<dbReference type="SUPFAM" id="SSF52954">
    <property type="entry name" value="Class II aaRS ABD-related"/>
    <property type="match status" value="1"/>
</dbReference>
<dbReference type="Proteomes" id="UP001255856">
    <property type="component" value="Unassembled WGS sequence"/>
</dbReference>
<feature type="region of interest" description="Disordered" evidence="11">
    <location>
        <begin position="380"/>
        <end position="400"/>
    </location>
</feature>
<dbReference type="Gene3D" id="1.10.510.10">
    <property type="entry name" value="Transferase(Phosphotransferase) domain 1"/>
    <property type="match status" value="1"/>
</dbReference>
<dbReference type="PROSITE" id="PS00108">
    <property type="entry name" value="PROTEIN_KINASE_ST"/>
    <property type="match status" value="1"/>
</dbReference>
<dbReference type="Gene3D" id="3.10.110.10">
    <property type="entry name" value="Ubiquitin Conjugating Enzyme"/>
    <property type="match status" value="1"/>
</dbReference>
<dbReference type="AlphaFoldDB" id="A0AAD9IKG2"/>
<dbReference type="PANTHER" id="PTHR11042">
    <property type="entry name" value="EUKARYOTIC TRANSLATION INITIATION FACTOR 2-ALPHA KINASE EIF2-ALPHA KINASE -RELATED"/>
    <property type="match status" value="1"/>
</dbReference>
<comment type="similarity">
    <text evidence="7">Belongs to the protein kinase superfamily. Ser/Thr protein kinase family. GCN2 subfamily.</text>
</comment>
<dbReference type="SUPFAM" id="SSF56112">
    <property type="entry name" value="Protein kinase-like (PK-like)"/>
    <property type="match status" value="1"/>
</dbReference>
<protein>
    <recommendedName>
        <fullName evidence="1">non-specific serine/threonine protein kinase</fullName>
        <ecNumber evidence="1">2.7.11.1</ecNumber>
    </recommendedName>
</protein>
<reference evidence="14" key="1">
    <citation type="submission" date="2021-01" db="EMBL/GenBank/DDBJ databases">
        <authorList>
            <person name="Eckstrom K.M.E."/>
        </authorList>
    </citation>
    <scope>NUCLEOTIDE SEQUENCE</scope>
    <source>
        <strain evidence="14">UVCC 0001</strain>
    </source>
</reference>
<dbReference type="EMBL" id="JASFZW010000004">
    <property type="protein sequence ID" value="KAK2078335.1"/>
    <property type="molecule type" value="Genomic_DNA"/>
</dbReference>
<dbReference type="InterPro" id="IPR011009">
    <property type="entry name" value="Kinase-like_dom_sf"/>
</dbReference>
<evidence type="ECO:0000259" key="12">
    <source>
        <dbReference type="PROSITE" id="PS50011"/>
    </source>
</evidence>
<accession>A0AAD9IKG2</accession>
<feature type="compositionally biased region" description="Low complexity" evidence="11">
    <location>
        <begin position="294"/>
        <end position="303"/>
    </location>
</feature>
<organism evidence="14 15">
    <name type="scientific">Prototheca wickerhamii</name>
    <dbReference type="NCBI Taxonomy" id="3111"/>
    <lineage>
        <taxon>Eukaryota</taxon>
        <taxon>Viridiplantae</taxon>
        <taxon>Chlorophyta</taxon>
        <taxon>core chlorophytes</taxon>
        <taxon>Trebouxiophyceae</taxon>
        <taxon>Chlorellales</taxon>
        <taxon>Chlorellaceae</taxon>
        <taxon>Prototheca</taxon>
    </lineage>
</organism>
<dbReference type="PANTHER" id="PTHR11042:SF136">
    <property type="entry name" value="EIF-2-ALPHA KINASE GCN2"/>
    <property type="match status" value="1"/>
</dbReference>
<dbReference type="EC" id="2.7.11.1" evidence="1"/>
<gene>
    <name evidence="14" type="ORF">QBZ16_003175</name>
</gene>
<evidence type="ECO:0000256" key="9">
    <source>
        <dbReference type="ARBA" id="ARBA00048679"/>
    </source>
</evidence>
<dbReference type="Gene3D" id="3.30.930.10">
    <property type="entry name" value="Bira Bifunctional Protein, Domain 2"/>
    <property type="match status" value="1"/>
</dbReference>
<evidence type="ECO:0000313" key="14">
    <source>
        <dbReference type="EMBL" id="KAK2078335.1"/>
    </source>
</evidence>
<dbReference type="GO" id="GO:0005524">
    <property type="term" value="F:ATP binding"/>
    <property type="evidence" value="ECO:0007669"/>
    <property type="project" value="UniProtKB-UniRule"/>
</dbReference>
<dbReference type="InterPro" id="IPR050339">
    <property type="entry name" value="CC_SR_Kinase"/>
</dbReference>
<dbReference type="Gene3D" id="3.30.200.20">
    <property type="entry name" value="Phosphorylase Kinase, domain 1"/>
    <property type="match status" value="1"/>
</dbReference>
<dbReference type="Pfam" id="PF05773">
    <property type="entry name" value="RWD"/>
    <property type="match status" value="1"/>
</dbReference>
<comment type="catalytic activity">
    <reaction evidence="9">
        <text>L-seryl-[protein] + ATP = O-phospho-L-seryl-[protein] + ADP + H(+)</text>
        <dbReference type="Rhea" id="RHEA:17989"/>
        <dbReference type="Rhea" id="RHEA-COMP:9863"/>
        <dbReference type="Rhea" id="RHEA-COMP:11604"/>
        <dbReference type="ChEBI" id="CHEBI:15378"/>
        <dbReference type="ChEBI" id="CHEBI:29999"/>
        <dbReference type="ChEBI" id="CHEBI:30616"/>
        <dbReference type="ChEBI" id="CHEBI:83421"/>
        <dbReference type="ChEBI" id="CHEBI:456216"/>
        <dbReference type="EC" id="2.7.11.1"/>
    </reaction>
</comment>